<name>A0A014P1Z7_9HYPO</name>
<accession>A0A014P1Z7</accession>
<protein>
    <submittedName>
        <fullName evidence="1">Uncharacterized protein</fullName>
    </submittedName>
</protein>
<reference evidence="1 2" key="1">
    <citation type="submission" date="2014-02" db="EMBL/GenBank/DDBJ databases">
        <title>The genome sequence of the entomopathogenic fungus Metarhizium robertsii ARSEF 2575.</title>
        <authorList>
            <person name="Giuliano Garisto Donzelli B."/>
            <person name="Roe B.A."/>
            <person name="Macmil S.L."/>
            <person name="Krasnoff S.B."/>
            <person name="Gibson D.M."/>
        </authorList>
    </citation>
    <scope>NUCLEOTIDE SEQUENCE [LARGE SCALE GENOMIC DNA]</scope>
    <source>
        <strain evidence="1 2">ARSEF 2575</strain>
    </source>
</reference>
<dbReference type="EMBL" id="JELW01000086">
    <property type="protein sequence ID" value="EXU95338.1"/>
    <property type="molecule type" value="Genomic_DNA"/>
</dbReference>
<comment type="caution">
    <text evidence="1">The sequence shown here is derived from an EMBL/GenBank/DDBJ whole genome shotgun (WGS) entry which is preliminary data.</text>
</comment>
<gene>
    <name evidence="1" type="ORF">X797_011586</name>
</gene>
<dbReference type="HOGENOM" id="CLU_2483846_0_0_1"/>
<evidence type="ECO:0000313" key="2">
    <source>
        <dbReference type="Proteomes" id="UP000030151"/>
    </source>
</evidence>
<dbReference type="Proteomes" id="UP000030151">
    <property type="component" value="Unassembled WGS sequence"/>
</dbReference>
<sequence length="87" mass="9491">MTTYYLCALIKEALQDEAKSFCFDWLARTMTATSSIPAEFNNCDARAASSACSCINLKSTAMCWNLGVLVVLLKPNDSSNFRNPLAG</sequence>
<dbReference type="AlphaFoldDB" id="A0A014P1Z7"/>
<evidence type="ECO:0000313" key="1">
    <source>
        <dbReference type="EMBL" id="EXU95338.1"/>
    </source>
</evidence>
<organism evidence="1 2">
    <name type="scientific">Metarhizium robertsii</name>
    <dbReference type="NCBI Taxonomy" id="568076"/>
    <lineage>
        <taxon>Eukaryota</taxon>
        <taxon>Fungi</taxon>
        <taxon>Dikarya</taxon>
        <taxon>Ascomycota</taxon>
        <taxon>Pezizomycotina</taxon>
        <taxon>Sordariomycetes</taxon>
        <taxon>Hypocreomycetidae</taxon>
        <taxon>Hypocreales</taxon>
        <taxon>Clavicipitaceae</taxon>
        <taxon>Metarhizium</taxon>
    </lineage>
</organism>
<proteinExistence type="predicted"/>